<gene>
    <name evidence="2" type="ORF">PHISCL_07467</name>
</gene>
<dbReference type="AlphaFoldDB" id="A0A3A2ZAM4"/>
<evidence type="ECO:0000259" key="1">
    <source>
        <dbReference type="PROSITE" id="PS50146"/>
    </source>
</evidence>
<dbReference type="PANTHER" id="PTHR12358">
    <property type="entry name" value="SPHINGOSINE KINASE"/>
    <property type="match status" value="1"/>
</dbReference>
<dbReference type="Pfam" id="PF00781">
    <property type="entry name" value="DAGK_cat"/>
    <property type="match status" value="1"/>
</dbReference>
<name>A0A3A2ZAM4_9EURO</name>
<dbReference type="Gene3D" id="3.40.50.10330">
    <property type="entry name" value="Probable inorganic polyphosphate/atp-NAD kinase, domain 1"/>
    <property type="match status" value="1"/>
</dbReference>
<keyword evidence="2" id="KW-0808">Transferase</keyword>
<dbReference type="GO" id="GO:0001727">
    <property type="term" value="F:lipid kinase activity"/>
    <property type="evidence" value="ECO:0007669"/>
    <property type="project" value="TreeGrafter"/>
</dbReference>
<keyword evidence="2" id="KW-0418">Kinase</keyword>
<dbReference type="SUPFAM" id="SSF111331">
    <property type="entry name" value="NAD kinase/diacylglycerol kinase-like"/>
    <property type="match status" value="1"/>
</dbReference>
<reference evidence="3" key="1">
    <citation type="submission" date="2017-02" db="EMBL/GenBank/DDBJ databases">
        <authorList>
            <person name="Tafer H."/>
            <person name="Lopandic K."/>
        </authorList>
    </citation>
    <scope>NUCLEOTIDE SEQUENCE [LARGE SCALE GENOMIC DNA]</scope>
    <source>
        <strain evidence="3">CBS 366.77</strain>
    </source>
</reference>
<accession>A0A3A2ZAM4</accession>
<dbReference type="STRING" id="2070753.A0A3A2ZAM4"/>
<dbReference type="InterPro" id="IPR017438">
    <property type="entry name" value="ATP-NAD_kinase_N"/>
</dbReference>
<feature type="domain" description="DAGKc" evidence="1">
    <location>
        <begin position="95"/>
        <end position="238"/>
    </location>
</feature>
<dbReference type="EMBL" id="MVGC01000330">
    <property type="protein sequence ID" value="RJE20188.1"/>
    <property type="molecule type" value="Genomic_DNA"/>
</dbReference>
<dbReference type="PROSITE" id="PS50146">
    <property type="entry name" value="DAGK"/>
    <property type="match status" value="1"/>
</dbReference>
<proteinExistence type="predicted"/>
<dbReference type="InterPro" id="IPR016064">
    <property type="entry name" value="NAD/diacylglycerol_kinase_sf"/>
</dbReference>
<evidence type="ECO:0000313" key="2">
    <source>
        <dbReference type="EMBL" id="RJE20188.1"/>
    </source>
</evidence>
<dbReference type="GO" id="GO:0016020">
    <property type="term" value="C:membrane"/>
    <property type="evidence" value="ECO:0007669"/>
    <property type="project" value="TreeGrafter"/>
</dbReference>
<protein>
    <submittedName>
        <fullName evidence="2">Diacylglycerol kinase catalytic domain protein</fullName>
    </submittedName>
</protein>
<dbReference type="PANTHER" id="PTHR12358:SF108">
    <property type="entry name" value="DAGKC DOMAIN-CONTAINING PROTEIN"/>
    <property type="match status" value="1"/>
</dbReference>
<dbReference type="Gene3D" id="2.60.200.40">
    <property type="match status" value="1"/>
</dbReference>
<dbReference type="Proteomes" id="UP000266188">
    <property type="component" value="Unassembled WGS sequence"/>
</dbReference>
<evidence type="ECO:0000313" key="3">
    <source>
        <dbReference type="Proteomes" id="UP000266188"/>
    </source>
</evidence>
<organism evidence="2 3">
    <name type="scientific">Aspergillus sclerotialis</name>
    <dbReference type="NCBI Taxonomy" id="2070753"/>
    <lineage>
        <taxon>Eukaryota</taxon>
        <taxon>Fungi</taxon>
        <taxon>Dikarya</taxon>
        <taxon>Ascomycota</taxon>
        <taxon>Pezizomycotina</taxon>
        <taxon>Eurotiomycetes</taxon>
        <taxon>Eurotiomycetidae</taxon>
        <taxon>Eurotiales</taxon>
        <taxon>Aspergillaceae</taxon>
        <taxon>Aspergillus</taxon>
        <taxon>Aspergillus subgen. Polypaecilum</taxon>
    </lineage>
</organism>
<keyword evidence="3" id="KW-1185">Reference proteome</keyword>
<sequence>MGLAPDDPGDVVCDIVADHLQCTYLQSQITVSIPVDHLICVLPDPEQSRCRYKLLFLQRRSESQEVCTFLESIRVTYIPSTILSVYLFRDIPPHFQGRNVHVVISTASGTGKGKNVFHNVLQPFLSHLKLDNYKLHETQSPNTISELANSTFLPCARTGIPQTIVLFSGDGGLVDIVNAFHTSTDMVLAPPNIALIPTGTGNAMASSIGLLRHPNSTLVALLQGKPVLLPTFVANFSPGAQQVISEGQNVSALNNKFATGSQSPVVYGAVVASWGLHATLVADSDTAEYRKFGNERFKMAAKELLYPSNGSETHRYNGVIDLVKWDELEKKQYVETMKHTEHMYMLATLVSRLEKDFVISPNSLPLDGRLKLVHFAPMPPEEVTELLGLAYQSGQHAYEAPVTYEDIEGFRITFQEENEKWRRVCVDGRIITVEENGWMEVRKETRSLLNVITCATENDLHS</sequence>
<dbReference type="OrthoDB" id="3853857at2759"/>
<dbReference type="InterPro" id="IPR050187">
    <property type="entry name" value="Lipid_Phosphate_FormReg"/>
</dbReference>
<comment type="caution">
    <text evidence="2">The sequence shown here is derived from an EMBL/GenBank/DDBJ whole genome shotgun (WGS) entry which is preliminary data.</text>
</comment>
<dbReference type="GO" id="GO:0005737">
    <property type="term" value="C:cytoplasm"/>
    <property type="evidence" value="ECO:0007669"/>
    <property type="project" value="TreeGrafter"/>
</dbReference>
<dbReference type="GO" id="GO:0046512">
    <property type="term" value="P:sphingosine biosynthetic process"/>
    <property type="evidence" value="ECO:0007669"/>
    <property type="project" value="TreeGrafter"/>
</dbReference>
<dbReference type="InterPro" id="IPR001206">
    <property type="entry name" value="Diacylglycerol_kinase_cat_dom"/>
</dbReference>